<dbReference type="AlphaFoldDB" id="A0A173LVP8"/>
<keyword evidence="6 11" id="KW-0547">Nucleotide-binding</keyword>
<evidence type="ECO:0000256" key="7">
    <source>
        <dbReference type="ARBA" id="ARBA00022777"/>
    </source>
</evidence>
<dbReference type="EC" id="2.7.1.71" evidence="3 11"/>
<evidence type="ECO:0000256" key="5">
    <source>
        <dbReference type="ARBA" id="ARBA00022679"/>
    </source>
</evidence>
<dbReference type="PROSITE" id="PS01128">
    <property type="entry name" value="SHIKIMATE_KINASE"/>
    <property type="match status" value="1"/>
</dbReference>
<feature type="binding site" evidence="11">
    <location>
        <position position="79"/>
    </location>
    <ligand>
        <name>substrate</name>
    </ligand>
</feature>
<dbReference type="InterPro" id="IPR027417">
    <property type="entry name" value="P-loop_NTPase"/>
</dbReference>
<comment type="subcellular location">
    <subcellularLocation>
        <location evidence="11">Cytoplasm</location>
    </subcellularLocation>
</comment>
<dbReference type="GO" id="GO:0004765">
    <property type="term" value="F:shikimate kinase activity"/>
    <property type="evidence" value="ECO:0007669"/>
    <property type="project" value="UniProtKB-UniRule"/>
</dbReference>
<keyword evidence="8 11" id="KW-0067">ATP-binding</keyword>
<evidence type="ECO:0000256" key="4">
    <source>
        <dbReference type="ARBA" id="ARBA00022605"/>
    </source>
</evidence>
<dbReference type="GO" id="GO:0000287">
    <property type="term" value="F:magnesium ion binding"/>
    <property type="evidence" value="ECO:0007669"/>
    <property type="project" value="UniProtKB-UniRule"/>
</dbReference>
<evidence type="ECO:0000256" key="8">
    <source>
        <dbReference type="ARBA" id="ARBA00022840"/>
    </source>
</evidence>
<dbReference type="RefSeq" id="WP_096381037.1">
    <property type="nucleotide sequence ID" value="NZ_AP017457.1"/>
</dbReference>
<dbReference type="OrthoDB" id="9800332at2"/>
<dbReference type="Pfam" id="PF01202">
    <property type="entry name" value="SKI"/>
    <property type="match status" value="1"/>
</dbReference>
<dbReference type="SUPFAM" id="SSF52540">
    <property type="entry name" value="P-loop containing nucleoside triphosphate hydrolases"/>
    <property type="match status" value="1"/>
</dbReference>
<dbReference type="GO" id="GO:0009073">
    <property type="term" value="P:aromatic amino acid family biosynthetic process"/>
    <property type="evidence" value="ECO:0007669"/>
    <property type="project" value="UniProtKB-KW"/>
</dbReference>
<keyword evidence="9 11" id="KW-0057">Aromatic amino acid biosynthesis</keyword>
<evidence type="ECO:0000256" key="2">
    <source>
        <dbReference type="ARBA" id="ARBA00006997"/>
    </source>
</evidence>
<dbReference type="GO" id="GO:0009423">
    <property type="term" value="P:chorismate biosynthetic process"/>
    <property type="evidence" value="ECO:0007669"/>
    <property type="project" value="UniProtKB-UniRule"/>
</dbReference>
<keyword evidence="11" id="KW-0479">Metal-binding</keyword>
<comment type="similarity">
    <text evidence="2 11">Belongs to the shikimate kinase family.</text>
</comment>
<dbReference type="PANTHER" id="PTHR21087">
    <property type="entry name" value="SHIKIMATE KINASE"/>
    <property type="match status" value="1"/>
</dbReference>
<feature type="binding site" evidence="11">
    <location>
        <position position="115"/>
    </location>
    <ligand>
        <name>ATP</name>
        <dbReference type="ChEBI" id="CHEBI:30616"/>
    </ligand>
</feature>
<dbReference type="GeneID" id="80451714"/>
<dbReference type="InterPro" id="IPR023000">
    <property type="entry name" value="Shikimate_kinase_CS"/>
</dbReference>
<feature type="binding site" evidence="11">
    <location>
        <position position="58"/>
    </location>
    <ligand>
        <name>substrate</name>
    </ligand>
</feature>
<evidence type="ECO:0000256" key="11">
    <source>
        <dbReference type="HAMAP-Rule" id="MF_00109"/>
    </source>
</evidence>
<comment type="subunit">
    <text evidence="11">Monomer.</text>
</comment>
<protein>
    <recommendedName>
        <fullName evidence="3 11">Shikimate kinase</fullName>
        <shortName evidence="11">SK</shortName>
        <ecNumber evidence="3 11">2.7.1.71</ecNumber>
    </recommendedName>
</protein>
<dbReference type="HAMAP" id="MF_00109">
    <property type="entry name" value="Shikimate_kinase"/>
    <property type="match status" value="1"/>
</dbReference>
<dbReference type="Proteomes" id="UP000243847">
    <property type="component" value="Chromosome sequence1"/>
</dbReference>
<keyword evidence="11" id="KW-0963">Cytoplasm</keyword>
<feature type="binding site" evidence="11">
    <location>
        <begin position="13"/>
        <end position="18"/>
    </location>
    <ligand>
        <name>ATP</name>
        <dbReference type="ChEBI" id="CHEBI:30616"/>
    </ligand>
</feature>
<evidence type="ECO:0000256" key="10">
    <source>
        <dbReference type="ARBA" id="ARBA00048567"/>
    </source>
</evidence>
<sequence>MAIPLAVFIGPPASGKSKVAKRVAAELNVPRLDTDKLVVAQYGPISDIFDQQGEAVFRGYERDAVKNALQEEAIVSLGGGAVLNTDTQNELRRVPVVLLTVSEEAVAERIADPKRPLLRDGISAWKQLVSERMPIYQALAWLTLDTSTGDLEAVAHRVTDWIRSGYPRESSL</sequence>
<comment type="cofactor">
    <cofactor evidence="11">
        <name>Mg(2+)</name>
        <dbReference type="ChEBI" id="CHEBI:18420"/>
    </cofactor>
    <text evidence="11">Binds 1 Mg(2+) ion per subunit.</text>
</comment>
<comment type="catalytic activity">
    <reaction evidence="10 11">
        <text>shikimate + ATP = 3-phosphoshikimate + ADP + H(+)</text>
        <dbReference type="Rhea" id="RHEA:13121"/>
        <dbReference type="ChEBI" id="CHEBI:15378"/>
        <dbReference type="ChEBI" id="CHEBI:30616"/>
        <dbReference type="ChEBI" id="CHEBI:36208"/>
        <dbReference type="ChEBI" id="CHEBI:145989"/>
        <dbReference type="ChEBI" id="CHEBI:456216"/>
        <dbReference type="EC" id="2.7.1.71"/>
    </reaction>
</comment>
<reference evidence="12 13" key="1">
    <citation type="journal article" date="2016" name="Genome Announc.">
        <title>Complete Genome Sequence of Aurantimicrobium minutum Type Strain KNCT, a Planktonic Ultramicrobacterium Isolated from River Water.</title>
        <authorList>
            <person name="Nakai R."/>
            <person name="Fujisawa T."/>
            <person name="Nakamura Y."/>
            <person name="Nishide H."/>
            <person name="Uchiyama I."/>
            <person name="Baba T."/>
            <person name="Toyoda A."/>
            <person name="Fujiyama A."/>
            <person name="Naganuma T."/>
            <person name="Niki H."/>
        </authorList>
    </citation>
    <scope>NUCLEOTIDE SEQUENCE [LARGE SCALE GENOMIC DNA]</scope>
    <source>
        <strain evidence="12 13">KNC</strain>
    </source>
</reference>
<feature type="binding site" evidence="11">
    <location>
        <position position="35"/>
    </location>
    <ligand>
        <name>substrate</name>
    </ligand>
</feature>
<evidence type="ECO:0000256" key="3">
    <source>
        <dbReference type="ARBA" id="ARBA00012154"/>
    </source>
</evidence>
<keyword evidence="7 11" id="KW-0418">Kinase</keyword>
<evidence type="ECO:0000256" key="9">
    <source>
        <dbReference type="ARBA" id="ARBA00023141"/>
    </source>
</evidence>
<dbReference type="Gene3D" id="3.40.50.300">
    <property type="entry name" value="P-loop containing nucleotide triphosphate hydrolases"/>
    <property type="match status" value="1"/>
</dbReference>
<gene>
    <name evidence="11" type="primary">aroK</name>
    <name evidence="12" type="ORF">AUMI_15240</name>
</gene>
<dbReference type="GO" id="GO:0008652">
    <property type="term" value="P:amino acid biosynthetic process"/>
    <property type="evidence" value="ECO:0007669"/>
    <property type="project" value="UniProtKB-KW"/>
</dbReference>
<organism evidence="12 13">
    <name type="scientific">Aurantimicrobium minutum</name>
    <dbReference type="NCBI Taxonomy" id="708131"/>
    <lineage>
        <taxon>Bacteria</taxon>
        <taxon>Bacillati</taxon>
        <taxon>Actinomycetota</taxon>
        <taxon>Actinomycetes</taxon>
        <taxon>Micrococcales</taxon>
        <taxon>Microbacteriaceae</taxon>
        <taxon>Aurantimicrobium</taxon>
    </lineage>
</organism>
<dbReference type="CDD" id="cd00464">
    <property type="entry name" value="SK"/>
    <property type="match status" value="1"/>
</dbReference>
<keyword evidence="5 11" id="KW-0808">Transferase</keyword>
<feature type="binding site" evidence="11">
    <location>
        <position position="17"/>
    </location>
    <ligand>
        <name>Mg(2+)</name>
        <dbReference type="ChEBI" id="CHEBI:18420"/>
    </ligand>
</feature>
<dbReference type="InterPro" id="IPR031322">
    <property type="entry name" value="Shikimate/glucono_kinase"/>
</dbReference>
<evidence type="ECO:0000313" key="13">
    <source>
        <dbReference type="Proteomes" id="UP000243847"/>
    </source>
</evidence>
<accession>A0A173LVP8</accession>
<comment type="pathway">
    <text evidence="1 11">Metabolic intermediate biosynthesis; chorismate biosynthesis; chorismate from D-erythrose 4-phosphate and phosphoenolpyruvate: step 5/7.</text>
</comment>
<dbReference type="UniPathway" id="UPA00053">
    <property type="reaction ID" value="UER00088"/>
</dbReference>
<dbReference type="EMBL" id="AP017457">
    <property type="protein sequence ID" value="BAU99066.1"/>
    <property type="molecule type" value="Genomic_DNA"/>
</dbReference>
<dbReference type="PANTHER" id="PTHR21087:SF16">
    <property type="entry name" value="SHIKIMATE KINASE 1, CHLOROPLASTIC"/>
    <property type="match status" value="1"/>
</dbReference>
<proteinExistence type="inferred from homology"/>
<comment type="caution">
    <text evidence="11">Lacks conserved residue(s) required for the propagation of feature annotation.</text>
</comment>
<evidence type="ECO:0000256" key="6">
    <source>
        <dbReference type="ARBA" id="ARBA00022741"/>
    </source>
</evidence>
<keyword evidence="11" id="KW-0460">Magnesium</keyword>
<feature type="binding site" evidence="11">
    <location>
        <position position="132"/>
    </location>
    <ligand>
        <name>substrate</name>
    </ligand>
</feature>
<dbReference type="PRINTS" id="PR01100">
    <property type="entry name" value="SHIKIMTKNASE"/>
</dbReference>
<comment type="function">
    <text evidence="11">Catalyzes the specific phosphorylation of the 3-hydroxyl group of shikimic acid using ATP as a cosubstrate.</text>
</comment>
<dbReference type="InterPro" id="IPR000623">
    <property type="entry name" value="Shikimate_kinase/TSH1"/>
</dbReference>
<keyword evidence="4 11" id="KW-0028">Amino-acid biosynthesis</keyword>
<dbReference type="GO" id="GO:0005524">
    <property type="term" value="F:ATP binding"/>
    <property type="evidence" value="ECO:0007669"/>
    <property type="project" value="UniProtKB-UniRule"/>
</dbReference>
<dbReference type="GO" id="GO:0005829">
    <property type="term" value="C:cytosol"/>
    <property type="evidence" value="ECO:0007669"/>
    <property type="project" value="TreeGrafter"/>
</dbReference>
<dbReference type="KEGG" id="amin:AUMI_15240"/>
<name>A0A173LVP8_9MICO</name>
<evidence type="ECO:0000256" key="1">
    <source>
        <dbReference type="ARBA" id="ARBA00004842"/>
    </source>
</evidence>
<evidence type="ECO:0000313" key="12">
    <source>
        <dbReference type="EMBL" id="BAU99066.1"/>
    </source>
</evidence>